<evidence type="ECO:0000256" key="4">
    <source>
        <dbReference type="ARBA" id="ARBA00022807"/>
    </source>
</evidence>
<proteinExistence type="inferred from homology"/>
<dbReference type="GO" id="GO:0019784">
    <property type="term" value="F:deNEDDylase activity"/>
    <property type="evidence" value="ECO:0007669"/>
    <property type="project" value="InterPro"/>
</dbReference>
<evidence type="ECO:0000313" key="8">
    <source>
        <dbReference type="Proteomes" id="UP001188597"/>
    </source>
</evidence>
<feature type="region of interest" description="Disordered" evidence="5">
    <location>
        <begin position="148"/>
        <end position="188"/>
    </location>
</feature>
<reference evidence="7" key="1">
    <citation type="submission" date="2022-12" db="EMBL/GenBank/DDBJ databases">
        <title>Draft genome assemblies for two species of Escallonia (Escalloniales).</title>
        <authorList>
            <person name="Chanderbali A."/>
            <person name="Dervinis C."/>
            <person name="Anghel I."/>
            <person name="Soltis D."/>
            <person name="Soltis P."/>
            <person name="Zapata F."/>
        </authorList>
    </citation>
    <scope>NUCLEOTIDE SEQUENCE</scope>
    <source>
        <strain evidence="7">UCBG64.0493</strain>
        <tissue evidence="7">Leaf</tissue>
    </source>
</reference>
<comment type="similarity">
    <text evidence="1">Belongs to the peptidase C48 family.</text>
</comment>
<dbReference type="Gene3D" id="3.40.395.10">
    <property type="entry name" value="Adenoviral Proteinase, Chain A"/>
    <property type="match status" value="1"/>
</dbReference>
<evidence type="ECO:0000256" key="5">
    <source>
        <dbReference type="SAM" id="MobiDB-lite"/>
    </source>
</evidence>
<dbReference type="GO" id="GO:0006508">
    <property type="term" value="P:proteolysis"/>
    <property type="evidence" value="ECO:0007669"/>
    <property type="project" value="UniProtKB-KW"/>
</dbReference>
<dbReference type="EMBL" id="JAVXUP010000359">
    <property type="protein sequence ID" value="KAK3029917.1"/>
    <property type="molecule type" value="Genomic_DNA"/>
</dbReference>
<accession>A0AA88WMC2</accession>
<dbReference type="PANTHER" id="PTHR46468:SF1">
    <property type="entry name" value="SENTRIN-SPECIFIC PROTEASE 8"/>
    <property type="match status" value="1"/>
</dbReference>
<keyword evidence="8" id="KW-1185">Reference proteome</keyword>
<organism evidence="7 8">
    <name type="scientific">Escallonia herrerae</name>
    <dbReference type="NCBI Taxonomy" id="1293975"/>
    <lineage>
        <taxon>Eukaryota</taxon>
        <taxon>Viridiplantae</taxon>
        <taxon>Streptophyta</taxon>
        <taxon>Embryophyta</taxon>
        <taxon>Tracheophyta</taxon>
        <taxon>Spermatophyta</taxon>
        <taxon>Magnoliopsida</taxon>
        <taxon>eudicotyledons</taxon>
        <taxon>Gunneridae</taxon>
        <taxon>Pentapetalae</taxon>
        <taxon>asterids</taxon>
        <taxon>campanulids</taxon>
        <taxon>Escalloniales</taxon>
        <taxon>Escalloniaceae</taxon>
        <taxon>Escallonia</taxon>
    </lineage>
</organism>
<dbReference type="GO" id="GO:0008234">
    <property type="term" value="F:cysteine-type peptidase activity"/>
    <property type="evidence" value="ECO:0007669"/>
    <property type="project" value="UniProtKB-KW"/>
</dbReference>
<evidence type="ECO:0000259" key="6">
    <source>
        <dbReference type="PROSITE" id="PS50600"/>
    </source>
</evidence>
<evidence type="ECO:0000256" key="3">
    <source>
        <dbReference type="ARBA" id="ARBA00022801"/>
    </source>
</evidence>
<sequence>MADARVLDYKDTVLRSSDLDILRGPCYLNDQIIGFYFQYLASSFDCDDILLVPPSLSFWLTHTQDLDNQSVAPMDFCSKKVIIFSVNDNEDFGRGDDGSHWSLLVYDRSMNAFVHHDSMEGANNLHAVKLYEAVKPFVGRAAVASAKPKSSSSSAGNHNNNKKKEPAANNSMPSAASTAPPAFIESSSTPQQMNGYDCGLYVIAIARIICQRHTSNSKKKAENWFPALQKHVNASVELTLRDEVMKLIEDLRISD</sequence>
<feature type="compositionally biased region" description="Low complexity" evidence="5">
    <location>
        <begin position="148"/>
        <end position="159"/>
    </location>
</feature>
<dbReference type="AlphaFoldDB" id="A0AA88WMC2"/>
<dbReference type="GO" id="GO:0000338">
    <property type="term" value="P:protein deneddylation"/>
    <property type="evidence" value="ECO:0007669"/>
    <property type="project" value="TreeGrafter"/>
</dbReference>
<dbReference type="InterPro" id="IPR044613">
    <property type="entry name" value="Nep1/2-like"/>
</dbReference>
<protein>
    <recommendedName>
        <fullName evidence="6">Ubiquitin-like protease family profile domain-containing protein</fullName>
    </recommendedName>
</protein>
<dbReference type="PANTHER" id="PTHR46468">
    <property type="entry name" value="SENTRIN-SPECIFIC PROTEASE 8"/>
    <property type="match status" value="1"/>
</dbReference>
<dbReference type="SUPFAM" id="SSF54001">
    <property type="entry name" value="Cysteine proteinases"/>
    <property type="match status" value="1"/>
</dbReference>
<keyword evidence="3" id="KW-0378">Hydrolase</keyword>
<feature type="compositionally biased region" description="Low complexity" evidence="5">
    <location>
        <begin position="167"/>
        <end position="182"/>
    </location>
</feature>
<dbReference type="Proteomes" id="UP001188597">
    <property type="component" value="Unassembled WGS sequence"/>
</dbReference>
<dbReference type="Pfam" id="PF02902">
    <property type="entry name" value="Peptidase_C48"/>
    <property type="match status" value="1"/>
</dbReference>
<dbReference type="InterPro" id="IPR003653">
    <property type="entry name" value="Peptidase_C48_C"/>
</dbReference>
<name>A0AA88WMC2_9ASTE</name>
<evidence type="ECO:0000313" key="7">
    <source>
        <dbReference type="EMBL" id="KAK3029917.1"/>
    </source>
</evidence>
<feature type="domain" description="Ubiquitin-like protease family profile" evidence="6">
    <location>
        <begin position="12"/>
        <end position="209"/>
    </location>
</feature>
<evidence type="ECO:0000256" key="1">
    <source>
        <dbReference type="ARBA" id="ARBA00005234"/>
    </source>
</evidence>
<dbReference type="InterPro" id="IPR038765">
    <property type="entry name" value="Papain-like_cys_pep_sf"/>
</dbReference>
<gene>
    <name evidence="7" type="ORF">RJ639_039777</name>
</gene>
<evidence type="ECO:0000256" key="2">
    <source>
        <dbReference type="ARBA" id="ARBA00022670"/>
    </source>
</evidence>
<comment type="caution">
    <text evidence="7">The sequence shown here is derived from an EMBL/GenBank/DDBJ whole genome shotgun (WGS) entry which is preliminary data.</text>
</comment>
<keyword evidence="2" id="KW-0645">Protease</keyword>
<keyword evidence="4" id="KW-0788">Thiol protease</keyword>
<dbReference type="PROSITE" id="PS50600">
    <property type="entry name" value="ULP_PROTEASE"/>
    <property type="match status" value="1"/>
</dbReference>